<keyword evidence="7" id="KW-1185">Reference proteome</keyword>
<keyword evidence="2" id="KW-0805">Transcription regulation</keyword>
<dbReference type="PANTHER" id="PTHR34294:SF1">
    <property type="entry name" value="TRANSCRIPTIONAL REGULATOR LSRR"/>
    <property type="match status" value="1"/>
</dbReference>
<reference evidence="7" key="1">
    <citation type="journal article" date="2019" name="Int. J. Syst. Evol. Microbiol.">
        <title>The Global Catalogue of Microorganisms (GCM) 10K type strain sequencing project: providing services to taxonomists for standard genome sequencing and annotation.</title>
        <authorList>
            <consortium name="The Broad Institute Genomics Platform"/>
            <consortium name="The Broad Institute Genome Sequencing Center for Infectious Disease"/>
            <person name="Wu L."/>
            <person name="Ma J."/>
        </authorList>
    </citation>
    <scope>NUCLEOTIDE SEQUENCE [LARGE SCALE GENOMIC DNA]</scope>
    <source>
        <strain evidence="7">JCM 16540</strain>
    </source>
</reference>
<dbReference type="InterPro" id="IPR007324">
    <property type="entry name" value="Sugar-bd_dom_put"/>
</dbReference>
<feature type="domain" description="Sugar-binding" evidence="5">
    <location>
        <begin position="73"/>
        <end position="325"/>
    </location>
</feature>
<evidence type="ECO:0000256" key="3">
    <source>
        <dbReference type="ARBA" id="ARBA00023125"/>
    </source>
</evidence>
<dbReference type="Gene3D" id="1.10.10.60">
    <property type="entry name" value="Homeodomain-like"/>
    <property type="match status" value="1"/>
</dbReference>
<keyword evidence="4" id="KW-0804">Transcription</keyword>
<proteinExistence type="inferred from homology"/>
<dbReference type="PANTHER" id="PTHR34294">
    <property type="entry name" value="TRANSCRIPTIONAL REGULATOR-RELATED"/>
    <property type="match status" value="1"/>
</dbReference>
<accession>A0ABP6X9P3</accession>
<sequence length="326" mass="33903">MAPAPGTGPRLSADGQVRLLTKVARLYHERGVRQTEIASMLHLSQARVSRLLKRAAELGIVRTVVVVTAGVHTDLEEQLEARYGLLEAVVVDAEGDEQDVLAALGSAGAGYLETTLTGGERLGISSWSATLLAVADRLHPFRTPGADSIIQLVGGVGVASVQAEANRLLSQLASVVGASPTFVPAPGLVGSPDVRAGLLQDPAMGSIASQWRELTMALVGIGSLAPSRLLLDSGNAGGPLEQQHLREAGAVGDVCNRFFAADGSLVASELDDRVVGIDPTTFREIPRRVGLAGGERKRQAVRAALLGGWVNVLVTDVATARALLAD</sequence>
<dbReference type="SUPFAM" id="SSF46785">
    <property type="entry name" value="Winged helix' DNA-binding domain"/>
    <property type="match status" value="1"/>
</dbReference>
<dbReference type="Gene3D" id="3.40.50.1360">
    <property type="match status" value="1"/>
</dbReference>
<evidence type="ECO:0000256" key="4">
    <source>
        <dbReference type="ARBA" id="ARBA00023163"/>
    </source>
</evidence>
<organism evidence="6 7">
    <name type="scientific">Microlunatus spumicola</name>
    <dbReference type="NCBI Taxonomy" id="81499"/>
    <lineage>
        <taxon>Bacteria</taxon>
        <taxon>Bacillati</taxon>
        <taxon>Actinomycetota</taxon>
        <taxon>Actinomycetes</taxon>
        <taxon>Propionibacteriales</taxon>
        <taxon>Propionibacteriaceae</taxon>
        <taxon>Microlunatus</taxon>
    </lineage>
</organism>
<comment type="caution">
    <text evidence="6">The sequence shown here is derived from an EMBL/GenBank/DDBJ whole genome shotgun (WGS) entry which is preliminary data.</text>
</comment>
<protein>
    <submittedName>
        <fullName evidence="6">Sugar-binding transcriptional regulator</fullName>
    </submittedName>
</protein>
<dbReference type="RefSeq" id="WP_204910904.1">
    <property type="nucleotide sequence ID" value="NZ_BAAAYR010000002.1"/>
</dbReference>
<dbReference type="Pfam" id="PF04198">
    <property type="entry name" value="Sugar-bind"/>
    <property type="match status" value="1"/>
</dbReference>
<evidence type="ECO:0000313" key="7">
    <source>
        <dbReference type="Proteomes" id="UP001500767"/>
    </source>
</evidence>
<evidence type="ECO:0000259" key="5">
    <source>
        <dbReference type="Pfam" id="PF04198"/>
    </source>
</evidence>
<dbReference type="Proteomes" id="UP001500767">
    <property type="component" value="Unassembled WGS sequence"/>
</dbReference>
<gene>
    <name evidence="6" type="ORF">GCM10022197_18790</name>
</gene>
<dbReference type="InterPro" id="IPR037171">
    <property type="entry name" value="NagB/RpiA_transferase-like"/>
</dbReference>
<name>A0ABP6X9P3_9ACTN</name>
<dbReference type="InterPro" id="IPR051054">
    <property type="entry name" value="SorC_transcr_regulators"/>
</dbReference>
<keyword evidence="3" id="KW-0238">DNA-binding</keyword>
<comment type="similarity">
    <text evidence="1">Belongs to the SorC transcriptional regulatory family.</text>
</comment>
<evidence type="ECO:0000313" key="6">
    <source>
        <dbReference type="EMBL" id="GAA3563475.1"/>
    </source>
</evidence>
<dbReference type="SUPFAM" id="SSF100950">
    <property type="entry name" value="NagB/RpiA/CoA transferase-like"/>
    <property type="match status" value="1"/>
</dbReference>
<dbReference type="EMBL" id="BAAAYR010000002">
    <property type="protein sequence ID" value="GAA3563475.1"/>
    <property type="molecule type" value="Genomic_DNA"/>
</dbReference>
<evidence type="ECO:0000256" key="2">
    <source>
        <dbReference type="ARBA" id="ARBA00023015"/>
    </source>
</evidence>
<evidence type="ECO:0000256" key="1">
    <source>
        <dbReference type="ARBA" id="ARBA00010466"/>
    </source>
</evidence>
<dbReference type="InterPro" id="IPR036390">
    <property type="entry name" value="WH_DNA-bd_sf"/>
</dbReference>